<reference evidence="1 2" key="1">
    <citation type="submission" date="2014-10" db="EMBL/GenBank/DDBJ databases">
        <title>Draft genome of the hookworm Ancylostoma caninum.</title>
        <authorList>
            <person name="Mitreva M."/>
        </authorList>
    </citation>
    <scope>NUCLEOTIDE SEQUENCE [LARGE SCALE GENOMIC DNA]</scope>
    <source>
        <strain evidence="1 2">Baltimore</strain>
    </source>
</reference>
<dbReference type="OrthoDB" id="6020750at2759"/>
<protein>
    <recommendedName>
        <fullName evidence="3">Nanos-type domain-containing protein</fullName>
    </recommendedName>
</protein>
<evidence type="ECO:0000313" key="2">
    <source>
        <dbReference type="Proteomes" id="UP000252519"/>
    </source>
</evidence>
<comment type="caution">
    <text evidence="1">The sequence shown here is derived from an EMBL/GenBank/DDBJ whole genome shotgun (WGS) entry which is preliminary data.</text>
</comment>
<proteinExistence type="predicted"/>
<accession>A0A368H3W9</accession>
<dbReference type="AlphaFoldDB" id="A0A368H3W9"/>
<keyword evidence="2" id="KW-1185">Reference proteome</keyword>
<organism evidence="1 2">
    <name type="scientific">Ancylostoma caninum</name>
    <name type="common">Dog hookworm</name>
    <dbReference type="NCBI Taxonomy" id="29170"/>
    <lineage>
        <taxon>Eukaryota</taxon>
        <taxon>Metazoa</taxon>
        <taxon>Ecdysozoa</taxon>
        <taxon>Nematoda</taxon>
        <taxon>Chromadorea</taxon>
        <taxon>Rhabditida</taxon>
        <taxon>Rhabditina</taxon>
        <taxon>Rhabditomorpha</taxon>
        <taxon>Strongyloidea</taxon>
        <taxon>Ancylostomatidae</taxon>
        <taxon>Ancylostomatinae</taxon>
        <taxon>Ancylostoma</taxon>
    </lineage>
</organism>
<name>A0A368H3W9_ANCCA</name>
<gene>
    <name evidence="1" type="ORF">ANCCAN_03986</name>
</gene>
<sequence length="118" mass="13266">MDYLDDVSAQLEQLRLDNELFLQHAGKIMAHTARKSNCVFCPVKENRDSHYSSRCFKYADPVSGTVQATKLGLCLKCLKPSHGDDCKVACVGYGLDHNLLLCNSKRPHVTNNKRPRNC</sequence>
<dbReference type="Proteomes" id="UP000252519">
    <property type="component" value="Unassembled WGS sequence"/>
</dbReference>
<evidence type="ECO:0000313" key="1">
    <source>
        <dbReference type="EMBL" id="RCN49950.1"/>
    </source>
</evidence>
<dbReference type="EMBL" id="JOJR01000028">
    <property type="protein sequence ID" value="RCN49950.1"/>
    <property type="molecule type" value="Genomic_DNA"/>
</dbReference>
<evidence type="ECO:0008006" key="3">
    <source>
        <dbReference type="Google" id="ProtNLM"/>
    </source>
</evidence>